<evidence type="ECO:0008006" key="3">
    <source>
        <dbReference type="Google" id="ProtNLM"/>
    </source>
</evidence>
<dbReference type="SUPFAM" id="SSF56420">
    <property type="entry name" value="Peptide deformylase"/>
    <property type="match status" value="1"/>
</dbReference>
<sequence length="180" mass="20755">MIPPSDPRVKSAIAPFTDDMLKEHDLKDRKELSDLMFKSMLRYGGIGLSANQVGLPFNMFVLGDHLNLENGLKMTCFNPMIVSTSKETVLMKEGCLTFPFLFLSIVRPRKCVAKYTDENGDLKEGQLDGMISRIFQHEYEHMLGRTFTEHASKMKLEMAEKKAKKMWLAYQKRRNKKTNK</sequence>
<dbReference type="PRINTS" id="PR01576">
    <property type="entry name" value="PDEFORMYLASE"/>
</dbReference>
<dbReference type="Gene3D" id="3.90.45.10">
    <property type="entry name" value="Peptide deformylase"/>
    <property type="match status" value="1"/>
</dbReference>
<dbReference type="CDD" id="cd00487">
    <property type="entry name" value="Pep_deformylase"/>
    <property type="match status" value="1"/>
</dbReference>
<accession>A0A381VE51</accession>
<name>A0A381VE51_9ZZZZ</name>
<dbReference type="Pfam" id="PF01327">
    <property type="entry name" value="Pep_deformylase"/>
    <property type="match status" value="1"/>
</dbReference>
<evidence type="ECO:0000256" key="1">
    <source>
        <dbReference type="ARBA" id="ARBA00010759"/>
    </source>
</evidence>
<dbReference type="GO" id="GO:0042586">
    <property type="term" value="F:peptide deformylase activity"/>
    <property type="evidence" value="ECO:0007669"/>
    <property type="project" value="InterPro"/>
</dbReference>
<dbReference type="EMBL" id="UINC01008542">
    <property type="protein sequence ID" value="SVA38424.1"/>
    <property type="molecule type" value="Genomic_DNA"/>
</dbReference>
<dbReference type="PANTHER" id="PTHR10458">
    <property type="entry name" value="PEPTIDE DEFORMYLASE"/>
    <property type="match status" value="1"/>
</dbReference>
<dbReference type="InterPro" id="IPR036821">
    <property type="entry name" value="Peptide_deformylase_sf"/>
</dbReference>
<evidence type="ECO:0000313" key="2">
    <source>
        <dbReference type="EMBL" id="SVA38424.1"/>
    </source>
</evidence>
<proteinExistence type="inferred from homology"/>
<dbReference type="AlphaFoldDB" id="A0A381VE51"/>
<organism evidence="2">
    <name type="scientific">marine metagenome</name>
    <dbReference type="NCBI Taxonomy" id="408172"/>
    <lineage>
        <taxon>unclassified sequences</taxon>
        <taxon>metagenomes</taxon>
        <taxon>ecological metagenomes</taxon>
    </lineage>
</organism>
<reference evidence="2" key="1">
    <citation type="submission" date="2018-05" db="EMBL/GenBank/DDBJ databases">
        <authorList>
            <person name="Lanie J.A."/>
            <person name="Ng W.-L."/>
            <person name="Kazmierczak K.M."/>
            <person name="Andrzejewski T.M."/>
            <person name="Davidsen T.M."/>
            <person name="Wayne K.J."/>
            <person name="Tettelin H."/>
            <person name="Glass J.I."/>
            <person name="Rusch D."/>
            <person name="Podicherti R."/>
            <person name="Tsui H.-C.T."/>
            <person name="Winkler M.E."/>
        </authorList>
    </citation>
    <scope>NUCLEOTIDE SEQUENCE</scope>
</reference>
<gene>
    <name evidence="2" type="ORF">METZ01_LOCUS91278</name>
</gene>
<dbReference type="HAMAP" id="MF_00163">
    <property type="entry name" value="Pep_deformylase"/>
    <property type="match status" value="1"/>
</dbReference>
<dbReference type="PANTHER" id="PTHR10458:SF22">
    <property type="entry name" value="PEPTIDE DEFORMYLASE"/>
    <property type="match status" value="1"/>
</dbReference>
<dbReference type="InterPro" id="IPR023635">
    <property type="entry name" value="Peptide_deformylase"/>
</dbReference>
<dbReference type="PIRSF" id="PIRSF004749">
    <property type="entry name" value="Pep_def"/>
    <property type="match status" value="1"/>
</dbReference>
<comment type="similarity">
    <text evidence="1">Belongs to the polypeptide deformylase family.</text>
</comment>
<protein>
    <recommendedName>
        <fullName evidence="3">Peptide deformylase</fullName>
    </recommendedName>
</protein>